<dbReference type="OrthoDB" id="8156917at2"/>
<dbReference type="PANTHER" id="PTHR23026:SF123">
    <property type="entry name" value="NAD(P)H NITROREDUCTASE RV3131-RELATED"/>
    <property type="match status" value="1"/>
</dbReference>
<proteinExistence type="predicted"/>
<dbReference type="InterPro" id="IPR050627">
    <property type="entry name" value="Nitroreductase/BluB"/>
</dbReference>
<evidence type="ECO:0000313" key="4">
    <source>
        <dbReference type="Proteomes" id="UP000465302"/>
    </source>
</evidence>
<sequence>MRDTIVDTEVIKRAVQIACRAPSLHNSQPWKWVVDGGVVHLYVDPSRAPLHTDESGRETLIGCGAVLDHFRVAMAAAGWTANVERFPNPNNLHHLASIDFSPLRFVTEGHRRRANAIMLRRTDRLPFAAPPNWRSVEATLRASVDEDDVRLDVVPDELRPELAEASHLTEALRLYDSSYHAEINDWTTDFGTADGIPYSSLVSAAESERVDVGRSFPVTRNPERRSEVAEDQAKIVVLSTYDDTHKSMLRCGEALSAVLLDATMVGLATCTLTHITELPESRKVLSTLIGSAATPQVLVRVGRIPSIEDVGPPTPRRPIEEVLEIRQEPQ</sequence>
<reference evidence="2 3" key="1">
    <citation type="submission" date="2017-10" db="EMBL/GenBank/DDBJ databases">
        <title>The new phylogeny of genus Mycobacterium.</title>
        <authorList>
            <person name="Tortoli E."/>
            <person name="Trovato A."/>
            <person name="Cirillo D.M."/>
        </authorList>
    </citation>
    <scope>NUCLEOTIDE SEQUENCE [LARGE SCALE GENOMIC DNA]</scope>
    <source>
        <strain evidence="2 3">CCUG37673</strain>
    </source>
</reference>
<dbReference type="EMBL" id="BLKS01000001">
    <property type="protein sequence ID" value="GFG50342.1"/>
    <property type="molecule type" value="Genomic_DNA"/>
</dbReference>
<gene>
    <name evidence="1" type="primary">acg</name>
    <name evidence="2" type="ORF">CQY20_28850</name>
    <name evidence="1" type="ORF">MAGR_17830</name>
</gene>
<dbReference type="SUPFAM" id="SSF55469">
    <property type="entry name" value="FMN-dependent nitroreductase-like"/>
    <property type="match status" value="1"/>
</dbReference>
<dbReference type="Proteomes" id="UP000465302">
    <property type="component" value="Unassembled WGS sequence"/>
</dbReference>
<reference evidence="1" key="3">
    <citation type="submission" date="2020-02" db="EMBL/GenBank/DDBJ databases">
        <authorList>
            <person name="Matsumoto Y."/>
            <person name="Motooka D."/>
            <person name="Nakamura S."/>
        </authorList>
    </citation>
    <scope>NUCLEOTIDE SEQUENCE</scope>
    <source>
        <strain evidence="1">JCM 6377</strain>
    </source>
</reference>
<dbReference type="InterPro" id="IPR000415">
    <property type="entry name" value="Nitroreductase-like"/>
</dbReference>
<dbReference type="RefSeq" id="WP_097943975.1">
    <property type="nucleotide sequence ID" value="NZ_BLKS01000001.1"/>
</dbReference>
<dbReference type="Gene3D" id="3.40.109.10">
    <property type="entry name" value="NADH Oxidase"/>
    <property type="match status" value="2"/>
</dbReference>
<organism evidence="2 3">
    <name type="scientific">Mycolicibacterium agri</name>
    <name type="common">Mycobacterium agri</name>
    <dbReference type="NCBI Taxonomy" id="36811"/>
    <lineage>
        <taxon>Bacteria</taxon>
        <taxon>Bacillati</taxon>
        <taxon>Actinomycetota</taxon>
        <taxon>Actinomycetes</taxon>
        <taxon>Mycobacteriales</taxon>
        <taxon>Mycobacteriaceae</taxon>
        <taxon>Mycolicibacterium</taxon>
    </lineage>
</organism>
<dbReference type="GO" id="GO:0016491">
    <property type="term" value="F:oxidoreductase activity"/>
    <property type="evidence" value="ECO:0007669"/>
    <property type="project" value="InterPro"/>
</dbReference>
<name>A0A2A7MQJ2_MYCAG</name>
<comment type="caution">
    <text evidence="2">The sequence shown here is derived from an EMBL/GenBank/DDBJ whole genome shotgun (WGS) entry which is preliminary data.</text>
</comment>
<protein>
    <submittedName>
        <fullName evidence="1 2">NAD(P)H nitroreductase</fullName>
    </submittedName>
</protein>
<dbReference type="Proteomes" id="UP000220914">
    <property type="component" value="Unassembled WGS sequence"/>
</dbReference>
<dbReference type="AlphaFoldDB" id="A0A2A7MQJ2"/>
<evidence type="ECO:0000313" key="3">
    <source>
        <dbReference type="Proteomes" id="UP000220914"/>
    </source>
</evidence>
<dbReference type="EMBL" id="PDCP01000092">
    <property type="protein sequence ID" value="PEG33787.1"/>
    <property type="molecule type" value="Genomic_DNA"/>
</dbReference>
<reference evidence="1 4" key="2">
    <citation type="journal article" date="2019" name="Emerg. Microbes Infect.">
        <title>Comprehensive subspecies identification of 175 nontuberculous mycobacteria species based on 7547 genomic profiles.</title>
        <authorList>
            <person name="Matsumoto Y."/>
            <person name="Kinjo T."/>
            <person name="Motooka D."/>
            <person name="Nabeya D."/>
            <person name="Jung N."/>
            <person name="Uechi K."/>
            <person name="Horii T."/>
            <person name="Iida T."/>
            <person name="Fujita J."/>
            <person name="Nakamura S."/>
        </authorList>
    </citation>
    <scope>NUCLEOTIDE SEQUENCE [LARGE SCALE GENOMIC DNA]</scope>
    <source>
        <strain evidence="1 4">JCM 6377</strain>
    </source>
</reference>
<evidence type="ECO:0000313" key="2">
    <source>
        <dbReference type="EMBL" id="PEG33787.1"/>
    </source>
</evidence>
<dbReference type="PANTHER" id="PTHR23026">
    <property type="entry name" value="NADPH NITROREDUCTASE"/>
    <property type="match status" value="1"/>
</dbReference>
<accession>A0A2A7MQJ2</accession>
<keyword evidence="3" id="KW-1185">Reference proteome</keyword>
<evidence type="ECO:0000313" key="1">
    <source>
        <dbReference type="EMBL" id="GFG50342.1"/>
    </source>
</evidence>
<dbReference type="NCBIfam" id="NF047509">
    <property type="entry name" value="Rv3131_FMN_oxido"/>
    <property type="match status" value="1"/>
</dbReference>